<reference evidence="2 3" key="1">
    <citation type="submission" date="2018-09" db="EMBL/GenBank/DDBJ databases">
        <title>Comparative Genomic Analysis of Eight Novel Haloalkaliphilic Bacteriophages from Lake Elmenteita, Kenya.</title>
        <authorList>
            <person name="Akhwale J.K."/>
        </authorList>
    </citation>
    <scope>NUCLEOTIDE SEQUENCE [LARGE SCALE GENOMIC DNA]</scope>
</reference>
<organism evidence="2 3">
    <name type="scientific">Bacillus phage vB_BcoS-136</name>
    <dbReference type="NCBI Taxonomy" id="2419619"/>
    <lineage>
        <taxon>Viruses</taxon>
        <taxon>Duplodnaviria</taxon>
        <taxon>Heunggongvirae</taxon>
        <taxon>Uroviricota</taxon>
        <taxon>Caudoviricetes</taxon>
        <taxon>Heleneionescovirinae</taxon>
        <taxon>Kenyattavirus</taxon>
        <taxon>Kenyattavirus kv136</taxon>
    </lineage>
</organism>
<keyword evidence="3" id="KW-1185">Reference proteome</keyword>
<protein>
    <submittedName>
        <fullName evidence="2">Uncharacterized protein</fullName>
    </submittedName>
</protein>
<proteinExistence type="predicted"/>
<feature type="region of interest" description="Disordered" evidence="1">
    <location>
        <begin position="27"/>
        <end position="54"/>
    </location>
</feature>
<evidence type="ECO:0000313" key="3">
    <source>
        <dbReference type="Proteomes" id="UP000274199"/>
    </source>
</evidence>
<dbReference type="EMBL" id="MH884508">
    <property type="protein sequence ID" value="AYP68144.1"/>
    <property type="molecule type" value="Genomic_DNA"/>
</dbReference>
<accession>A0A3G3BVA3</accession>
<dbReference type="Proteomes" id="UP000274199">
    <property type="component" value="Segment"/>
</dbReference>
<evidence type="ECO:0000256" key="1">
    <source>
        <dbReference type="SAM" id="MobiDB-lite"/>
    </source>
</evidence>
<sequence length="54" mass="6405">MAKKKKKKKRTIGEMCGSRATWNINPITRVKEDKKGKNDRKEVKRKIKRGDFDE</sequence>
<gene>
    <name evidence="2" type="ORF">vBBcoS136_00012</name>
</gene>
<feature type="compositionally biased region" description="Basic and acidic residues" evidence="1">
    <location>
        <begin position="29"/>
        <end position="42"/>
    </location>
</feature>
<name>A0A3G3BVA3_9CAUD</name>
<evidence type="ECO:0000313" key="2">
    <source>
        <dbReference type="EMBL" id="AYP68144.1"/>
    </source>
</evidence>